<keyword evidence="3" id="KW-1185">Reference proteome</keyword>
<dbReference type="Pfam" id="PF12079">
    <property type="entry name" value="DUF3558"/>
    <property type="match status" value="1"/>
</dbReference>
<protein>
    <recommendedName>
        <fullName evidence="4">DUF3558 domain-containing protein</fullName>
    </recommendedName>
</protein>
<reference evidence="2 3" key="1">
    <citation type="submission" date="2020-07" db="EMBL/GenBank/DDBJ databases">
        <title>Sequencing the genomes of 1000 actinobacteria strains.</title>
        <authorList>
            <person name="Klenk H.-P."/>
        </authorList>
    </citation>
    <scope>NUCLEOTIDE SEQUENCE [LARGE SCALE GENOMIC DNA]</scope>
    <source>
        <strain evidence="2 3">DSM 44749</strain>
    </source>
</reference>
<evidence type="ECO:0008006" key="4">
    <source>
        <dbReference type="Google" id="ProtNLM"/>
    </source>
</evidence>
<sequence>MAVVLTVAVTSCSPSATPPGPDSPQTAQPGPIDVTSRHPCDLLSAPALRTLELRDPRENDAVIRGTRAPSCGYFGTGTPRIDINLQFLPLAATDLRSTDSSSGRTRGYDVIENDRSTARLAVCEAVADTDDSTSVRAQASVPTDELREAGSPVRAPCERANEVLDEALAMLAPR</sequence>
<dbReference type="Proteomes" id="UP000549695">
    <property type="component" value="Unassembled WGS sequence"/>
</dbReference>
<dbReference type="InterPro" id="IPR024520">
    <property type="entry name" value="DUF3558"/>
</dbReference>
<accession>A0A852W9G8</accession>
<dbReference type="AlphaFoldDB" id="A0A852W9G8"/>
<gene>
    <name evidence="2" type="ORF">HDA37_003220</name>
</gene>
<proteinExistence type="predicted"/>
<dbReference type="GeneID" id="98052952"/>
<comment type="caution">
    <text evidence="2">The sequence shown here is derived from an EMBL/GenBank/DDBJ whole genome shotgun (WGS) entry which is preliminary data.</text>
</comment>
<organism evidence="2 3">
    <name type="scientific">Pseudonocardia alni</name>
    <name type="common">Amycolata alni</name>
    <dbReference type="NCBI Taxonomy" id="33907"/>
    <lineage>
        <taxon>Bacteria</taxon>
        <taxon>Bacillati</taxon>
        <taxon>Actinomycetota</taxon>
        <taxon>Actinomycetes</taxon>
        <taxon>Pseudonocardiales</taxon>
        <taxon>Pseudonocardiaceae</taxon>
        <taxon>Pseudonocardia</taxon>
    </lineage>
</organism>
<evidence type="ECO:0000313" key="2">
    <source>
        <dbReference type="EMBL" id="NYG02935.1"/>
    </source>
</evidence>
<evidence type="ECO:0000313" key="3">
    <source>
        <dbReference type="Proteomes" id="UP000549695"/>
    </source>
</evidence>
<feature type="region of interest" description="Disordered" evidence="1">
    <location>
        <begin position="11"/>
        <end position="37"/>
    </location>
</feature>
<name>A0A852W9G8_PSEA5</name>
<dbReference type="EMBL" id="JACCCZ010000001">
    <property type="protein sequence ID" value="NYG02935.1"/>
    <property type="molecule type" value="Genomic_DNA"/>
</dbReference>
<evidence type="ECO:0000256" key="1">
    <source>
        <dbReference type="SAM" id="MobiDB-lite"/>
    </source>
</evidence>
<dbReference type="RefSeq" id="WP_179761533.1">
    <property type="nucleotide sequence ID" value="NZ_BAAAJZ010000003.1"/>
</dbReference>